<dbReference type="GO" id="GO:0009432">
    <property type="term" value="P:SOS response"/>
    <property type="evidence" value="ECO:0007669"/>
    <property type="project" value="UniProtKB-UniRule"/>
</dbReference>
<evidence type="ECO:0000259" key="15">
    <source>
        <dbReference type="PROSITE" id="PS50151"/>
    </source>
</evidence>
<dbReference type="Gene3D" id="4.10.860.10">
    <property type="entry name" value="UVR domain"/>
    <property type="match status" value="1"/>
</dbReference>
<evidence type="ECO:0000256" key="12">
    <source>
        <dbReference type="HAMAP-Rule" id="MF_00204"/>
    </source>
</evidence>
<evidence type="ECO:0000259" key="17">
    <source>
        <dbReference type="PROSITE" id="PS51194"/>
    </source>
</evidence>
<dbReference type="SMART" id="SM00487">
    <property type="entry name" value="DEXDc"/>
    <property type="match status" value="1"/>
</dbReference>
<evidence type="ECO:0000256" key="4">
    <source>
        <dbReference type="ARBA" id="ARBA00022741"/>
    </source>
</evidence>
<keyword evidence="8 12" id="KW-0267">Excision nuclease</keyword>
<evidence type="ECO:0000256" key="1">
    <source>
        <dbReference type="ARBA" id="ARBA00004496"/>
    </source>
</evidence>
<evidence type="ECO:0000256" key="7">
    <source>
        <dbReference type="ARBA" id="ARBA00022840"/>
    </source>
</evidence>
<feature type="coiled-coil region" evidence="14">
    <location>
        <begin position="617"/>
        <end position="644"/>
    </location>
</feature>
<dbReference type="InterPro" id="IPR014001">
    <property type="entry name" value="Helicase_ATP-bd"/>
</dbReference>
<keyword evidence="9 12" id="KW-0234">DNA repair</keyword>
<evidence type="ECO:0000313" key="18">
    <source>
        <dbReference type="EMBL" id="PAK20904.1"/>
    </source>
</evidence>
<dbReference type="InterPro" id="IPR036876">
    <property type="entry name" value="UVR_dom_sf"/>
</dbReference>
<dbReference type="GO" id="GO:0005524">
    <property type="term" value="F:ATP binding"/>
    <property type="evidence" value="ECO:0007669"/>
    <property type="project" value="UniProtKB-UniRule"/>
</dbReference>
<evidence type="ECO:0000256" key="9">
    <source>
        <dbReference type="ARBA" id="ARBA00023204"/>
    </source>
</evidence>
<comment type="function">
    <text evidence="12">The UvrABC repair system catalyzes the recognition and processing of DNA lesions. A damage recognition complex composed of 2 UvrA and 2 UvrB subunits scans DNA for abnormalities. Upon binding of the UvrA(2)B(2) complex to a putative damaged site, the DNA wraps around one UvrB monomer. DNA wrap is dependent on ATP binding by UvrB and probably causes local melting of the DNA helix, facilitating insertion of UvrB beta-hairpin between the DNA strands. Then UvrB probes one DNA strand for the presence of a lesion. If a lesion is found the UvrA subunits dissociate and the UvrB-DNA preincision complex is formed. This complex is subsequently bound by UvrC and the second UvrB is released. If no lesion is found, the DNA wraps around the other UvrB subunit that will check the other stand for damage.</text>
</comment>
<accession>A0A269THJ3</accession>
<evidence type="ECO:0000256" key="2">
    <source>
        <dbReference type="ARBA" id="ARBA00008533"/>
    </source>
</evidence>
<comment type="caution">
    <text evidence="18">The sequence shown here is derived from an EMBL/GenBank/DDBJ whole genome shotgun (WGS) entry which is preliminary data.</text>
</comment>
<comment type="subcellular location">
    <subcellularLocation>
        <location evidence="1 12 13">Cytoplasm</location>
    </subcellularLocation>
</comment>
<dbReference type="NCBIfam" id="NF003673">
    <property type="entry name" value="PRK05298.1"/>
    <property type="match status" value="1"/>
</dbReference>
<keyword evidence="4 12" id="KW-0547">Nucleotide-binding</keyword>
<dbReference type="PROSITE" id="PS51192">
    <property type="entry name" value="HELICASE_ATP_BIND_1"/>
    <property type="match status" value="1"/>
</dbReference>
<evidence type="ECO:0000256" key="10">
    <source>
        <dbReference type="ARBA" id="ARBA00026033"/>
    </source>
</evidence>
<evidence type="ECO:0000313" key="19">
    <source>
        <dbReference type="Proteomes" id="UP000216943"/>
    </source>
</evidence>
<dbReference type="RefSeq" id="WP_095335194.1">
    <property type="nucleotide sequence ID" value="NZ_NQNY01000020.1"/>
</dbReference>
<dbReference type="InterPro" id="IPR024759">
    <property type="entry name" value="UvrB_YAD/RRR_dom"/>
</dbReference>
<evidence type="ECO:0000256" key="6">
    <source>
        <dbReference type="ARBA" id="ARBA00022769"/>
    </source>
</evidence>
<dbReference type="EMBL" id="NQNY01000020">
    <property type="protein sequence ID" value="PAK20904.1"/>
    <property type="molecule type" value="Genomic_DNA"/>
</dbReference>
<dbReference type="OrthoDB" id="9806651at2"/>
<dbReference type="GO" id="GO:0016887">
    <property type="term" value="F:ATP hydrolysis activity"/>
    <property type="evidence" value="ECO:0007669"/>
    <property type="project" value="InterPro"/>
</dbReference>
<comment type="domain">
    <text evidence="12">The beta-hairpin motif is involved in DNA binding.</text>
</comment>
<dbReference type="HAMAP" id="MF_00204">
    <property type="entry name" value="UvrB"/>
    <property type="match status" value="1"/>
</dbReference>
<reference evidence="19" key="1">
    <citation type="submission" date="2017-08" db="EMBL/GenBank/DDBJ databases">
        <authorList>
            <person name="Alvarez-Ponce D."/>
            <person name="Weitzman C.L."/>
            <person name="Tillett R.L."/>
            <person name="Sandmeier F.C."/>
            <person name="Tracy C.R."/>
        </authorList>
    </citation>
    <scope>NUCLEOTIDE SEQUENCE [LARGE SCALE GENOMIC DNA]</scope>
    <source>
        <strain evidence="19">723</strain>
    </source>
</reference>
<dbReference type="SMART" id="SM00490">
    <property type="entry name" value="HELICc"/>
    <property type="match status" value="1"/>
</dbReference>
<evidence type="ECO:0000256" key="5">
    <source>
        <dbReference type="ARBA" id="ARBA00022763"/>
    </source>
</evidence>
<feature type="binding site" evidence="12">
    <location>
        <begin position="36"/>
        <end position="43"/>
    </location>
    <ligand>
        <name>ATP</name>
        <dbReference type="ChEBI" id="CHEBI:30616"/>
    </ligand>
</feature>
<dbReference type="InterPro" id="IPR001943">
    <property type="entry name" value="UVR_dom"/>
</dbReference>
<dbReference type="NCBIfam" id="TIGR00631">
    <property type="entry name" value="uvrb"/>
    <property type="match status" value="1"/>
</dbReference>
<dbReference type="CDD" id="cd17916">
    <property type="entry name" value="DEXHc_UvrB"/>
    <property type="match status" value="1"/>
</dbReference>
<dbReference type="Gene3D" id="3.40.50.300">
    <property type="entry name" value="P-loop containing nucleotide triphosphate hydrolases"/>
    <property type="match status" value="3"/>
</dbReference>
<name>A0A269THJ3_9BACT</name>
<dbReference type="SUPFAM" id="SSF46600">
    <property type="entry name" value="C-terminal UvrC-binding domain of UvrB"/>
    <property type="match status" value="1"/>
</dbReference>
<keyword evidence="12 13" id="KW-0742">SOS response</keyword>
<dbReference type="InterPro" id="IPR027417">
    <property type="entry name" value="P-loop_NTPase"/>
</dbReference>
<dbReference type="Pfam" id="PF04851">
    <property type="entry name" value="ResIII"/>
    <property type="match status" value="1"/>
</dbReference>
<dbReference type="Pfam" id="PF02151">
    <property type="entry name" value="UVR"/>
    <property type="match status" value="1"/>
</dbReference>
<comment type="similarity">
    <text evidence="2 12 13">Belongs to the UvrB family.</text>
</comment>
<dbReference type="PANTHER" id="PTHR24029">
    <property type="entry name" value="UVRABC SYSTEM PROTEIN B"/>
    <property type="match status" value="1"/>
</dbReference>
<organism evidence="18 19">
    <name type="scientific">Mycoplasmopsis agassizii</name>
    <dbReference type="NCBI Taxonomy" id="33922"/>
    <lineage>
        <taxon>Bacteria</taxon>
        <taxon>Bacillati</taxon>
        <taxon>Mycoplasmatota</taxon>
        <taxon>Mycoplasmoidales</taxon>
        <taxon>Metamycoplasmataceae</taxon>
        <taxon>Mycoplasmopsis</taxon>
    </lineage>
</organism>
<dbReference type="InterPro" id="IPR041471">
    <property type="entry name" value="UvrB_inter"/>
</dbReference>
<evidence type="ECO:0000256" key="11">
    <source>
        <dbReference type="ARBA" id="ARBA00029504"/>
    </source>
</evidence>
<dbReference type="GO" id="GO:0009381">
    <property type="term" value="F:excinuclease ABC activity"/>
    <property type="evidence" value="ECO:0007669"/>
    <property type="project" value="UniProtKB-UniRule"/>
</dbReference>
<keyword evidence="5 12" id="KW-0227">DNA damage</keyword>
<dbReference type="InterPro" id="IPR006935">
    <property type="entry name" value="Helicase/UvrB_N"/>
</dbReference>
<keyword evidence="7 12" id="KW-0067">ATP-binding</keyword>
<feature type="domain" description="Helicase ATP-binding" evidence="16">
    <location>
        <begin position="23"/>
        <end position="155"/>
    </location>
</feature>
<dbReference type="GO" id="GO:0005737">
    <property type="term" value="C:cytoplasm"/>
    <property type="evidence" value="ECO:0007669"/>
    <property type="project" value="UniProtKB-SubCell"/>
</dbReference>
<evidence type="ECO:0000256" key="14">
    <source>
        <dbReference type="SAM" id="Coils"/>
    </source>
</evidence>
<evidence type="ECO:0000256" key="3">
    <source>
        <dbReference type="ARBA" id="ARBA00022490"/>
    </source>
</evidence>
<protein>
    <recommendedName>
        <fullName evidence="11 12">UvrABC system protein B</fullName>
        <shortName evidence="12">Protein UvrB</shortName>
    </recommendedName>
    <alternativeName>
        <fullName evidence="12">Excinuclease ABC subunit B</fullName>
    </alternativeName>
</protein>
<dbReference type="InterPro" id="IPR001650">
    <property type="entry name" value="Helicase_C-like"/>
</dbReference>
<comment type="subunit">
    <text evidence="10 12 13">Forms a heterotetramer with UvrA during the search for lesions. Interacts with UvrC in an incision complex.</text>
</comment>
<evidence type="ECO:0000259" key="16">
    <source>
        <dbReference type="PROSITE" id="PS51192"/>
    </source>
</evidence>
<keyword evidence="14" id="KW-0175">Coiled coil</keyword>
<dbReference type="Proteomes" id="UP000216943">
    <property type="component" value="Unassembled WGS sequence"/>
</dbReference>
<sequence length="658" mass="76485">MFKLVSKYQPSGDQPQAIKELVEGLNQGKKDQVLLGVTGSGKTFTIASVIEQVQRPVIVLSHNKTLASQLFVELKEFFPDNRVEYFISYFDYYRPEAYLPSTDTYIDKTSARNEEIEAMRMSTLNSLLTERNTIVVASVASIYGTQNPEEYELGFMKIEVGKTIKRREFFLELVKRQYERNHVSLSPGEFNVKGDVIEIYPSWTTENIIRIDLFGDEIEKISLIDPLNKTVVKTYKNYTLYPASAYVTNHTTMQNAIKLIREEFESRKEEFAQQNKLLELQRLEQRIKTDIDNLVEFSMTPGIENYSRHLDGRAEGEKPFTLLDYFPEDTLMIIDESHMMIPQIHAMYKGDRSRKMSLVDYGFRLPSALDNRPLKFEEFEKYEFQKIYVSATPEKYELSRANDYATRLVIRPTGLLDPVIEVRKSENQIEDIYDELQKQIAKNERSLILTTTKRYSEELTRYFQSKKQKVAYIHSEHTTFERDEILRKLRKGIYDFVIGINLLREGIDLPEVSLIIILDADKESFMRNTRSLIQIVGRAARNQNGRVIMYADSISKSMKATIDDNEAKRAIQIAYNQEHNIIPKTVIKPIPEPIQGHGIENAVSYYLSSEKKQKEKVLAKDEVIKQLEKQMKDAAKEMNYERAAELRDLILELKADDR</sequence>
<dbReference type="GO" id="GO:0003677">
    <property type="term" value="F:DNA binding"/>
    <property type="evidence" value="ECO:0007669"/>
    <property type="project" value="UniProtKB-UniRule"/>
</dbReference>
<dbReference type="InterPro" id="IPR004807">
    <property type="entry name" value="UvrB"/>
</dbReference>
<dbReference type="PROSITE" id="PS50151">
    <property type="entry name" value="UVR"/>
    <property type="match status" value="1"/>
</dbReference>
<feature type="domain" description="UVR" evidence="15">
    <location>
        <begin position="621"/>
        <end position="656"/>
    </location>
</feature>
<dbReference type="PANTHER" id="PTHR24029:SF0">
    <property type="entry name" value="UVRABC SYSTEM PROTEIN B"/>
    <property type="match status" value="1"/>
</dbReference>
<dbReference type="AlphaFoldDB" id="A0A269THJ3"/>
<proteinExistence type="inferred from homology"/>
<evidence type="ECO:0000256" key="13">
    <source>
        <dbReference type="RuleBase" id="RU003587"/>
    </source>
</evidence>
<dbReference type="PROSITE" id="PS51194">
    <property type="entry name" value="HELICASE_CTER"/>
    <property type="match status" value="1"/>
</dbReference>
<keyword evidence="6 12" id="KW-0228">DNA excision</keyword>
<keyword evidence="3 12" id="KW-0963">Cytoplasm</keyword>
<gene>
    <name evidence="12" type="primary">uvrB</name>
    <name evidence="18" type="ORF">CJJ23_04730</name>
</gene>
<feature type="short sequence motif" description="Beta-hairpin" evidence="12">
    <location>
        <begin position="89"/>
        <end position="112"/>
    </location>
</feature>
<dbReference type="GO" id="GO:0009380">
    <property type="term" value="C:excinuclease repair complex"/>
    <property type="evidence" value="ECO:0007669"/>
    <property type="project" value="InterPro"/>
</dbReference>
<dbReference type="SUPFAM" id="SSF52540">
    <property type="entry name" value="P-loop containing nucleoside triphosphate hydrolases"/>
    <property type="match status" value="2"/>
</dbReference>
<dbReference type="Pfam" id="PF12344">
    <property type="entry name" value="UvrB"/>
    <property type="match status" value="1"/>
</dbReference>
<evidence type="ECO:0000256" key="8">
    <source>
        <dbReference type="ARBA" id="ARBA00022881"/>
    </source>
</evidence>
<dbReference type="GO" id="GO:0006289">
    <property type="term" value="P:nucleotide-excision repair"/>
    <property type="evidence" value="ECO:0007669"/>
    <property type="project" value="UniProtKB-UniRule"/>
</dbReference>
<feature type="domain" description="Helicase C-terminal" evidence="17">
    <location>
        <begin position="428"/>
        <end position="590"/>
    </location>
</feature>
<dbReference type="Pfam" id="PF17757">
    <property type="entry name" value="UvrB_inter"/>
    <property type="match status" value="1"/>
</dbReference>
<dbReference type="Pfam" id="PF00271">
    <property type="entry name" value="Helicase_C"/>
    <property type="match status" value="1"/>
</dbReference>